<dbReference type="RefSeq" id="WP_263608984.1">
    <property type="nucleotide sequence ID" value="NZ_JAOVQM010000010.1"/>
</dbReference>
<dbReference type="InterPro" id="IPR017871">
    <property type="entry name" value="ABC_transporter-like_CS"/>
</dbReference>
<evidence type="ECO:0000256" key="1">
    <source>
        <dbReference type="ARBA" id="ARBA00022448"/>
    </source>
</evidence>
<evidence type="ECO:0000256" key="2">
    <source>
        <dbReference type="ARBA" id="ARBA00022741"/>
    </source>
</evidence>
<evidence type="ECO:0000256" key="3">
    <source>
        <dbReference type="ARBA" id="ARBA00022840"/>
    </source>
</evidence>
<keyword evidence="3 5" id="KW-0067">ATP-binding</keyword>
<dbReference type="InterPro" id="IPR008995">
    <property type="entry name" value="Mo/tungstate-bd_C_term_dom"/>
</dbReference>
<gene>
    <name evidence="5" type="primary">ugpC</name>
    <name evidence="5" type="ORF">N7548_08185</name>
</gene>
<keyword evidence="2" id="KW-0547">Nucleotide-binding</keyword>
<dbReference type="EMBL" id="JAOVQM010000010">
    <property type="protein sequence ID" value="MCV2232795.1"/>
    <property type="molecule type" value="Genomic_DNA"/>
</dbReference>
<sequence>MATLELKHIDKIYPNGVQAVFDFNLSIKDKEFIVFVGPSGCGKSTTLRMIAGLEEISAGELYIDNVLVNDVAPKDRNIAMVFQSYALYPHMSVYDNMAFGLKIRKMPKNEIDVKVKEAAAILGLLPYLDRKPKALSGGQRQRVALGRAIVRNAKVFLMDEPLSNLDAKLRVQMRGELIKLHNRINTTTIYVTHDQIEAMTMASRIVVMKDGYIQQVGAPKEIYDFPNNMFVAGFIGTPPMNFIEGVVNNDGWFVTGNQKLEVPKGKLEIIKQNSFYGKPIVLGIRPEDIHDDKLVFETFPNSILKIEVDVAELLGAETNIYTNINGNNVCASVDARADIHIGDKMELALDMNKCHFFNPETEQRLVFDQNK</sequence>
<name>A0ABT2Y7U6_9MOLU</name>
<protein>
    <submittedName>
        <fullName evidence="5">Sn-glycerol-3-phosphate ABC transporter ATP-binding protein UgpC</fullName>
    </submittedName>
</protein>
<dbReference type="InterPro" id="IPR047641">
    <property type="entry name" value="ABC_transpr_MalK/UgpC-like"/>
</dbReference>
<dbReference type="Proteomes" id="UP001177160">
    <property type="component" value="Unassembled WGS sequence"/>
</dbReference>
<dbReference type="InterPro" id="IPR012340">
    <property type="entry name" value="NA-bd_OB-fold"/>
</dbReference>
<dbReference type="Pfam" id="PF17912">
    <property type="entry name" value="OB_MalK"/>
    <property type="match status" value="1"/>
</dbReference>
<dbReference type="SMART" id="SM00382">
    <property type="entry name" value="AAA"/>
    <property type="match status" value="1"/>
</dbReference>
<dbReference type="SUPFAM" id="SSF52540">
    <property type="entry name" value="P-loop containing nucleoside triphosphate hydrolases"/>
    <property type="match status" value="1"/>
</dbReference>
<dbReference type="PROSITE" id="PS50893">
    <property type="entry name" value="ABC_TRANSPORTER_2"/>
    <property type="match status" value="1"/>
</dbReference>
<dbReference type="InterPro" id="IPR027417">
    <property type="entry name" value="P-loop_NTPase"/>
</dbReference>
<dbReference type="Gene3D" id="2.40.50.140">
    <property type="entry name" value="Nucleic acid-binding proteins"/>
    <property type="match status" value="1"/>
</dbReference>
<dbReference type="InterPro" id="IPR003593">
    <property type="entry name" value="AAA+_ATPase"/>
</dbReference>
<proteinExistence type="predicted"/>
<evidence type="ECO:0000313" key="6">
    <source>
        <dbReference type="Proteomes" id="UP001177160"/>
    </source>
</evidence>
<dbReference type="InterPro" id="IPR040582">
    <property type="entry name" value="OB_MalK-like"/>
</dbReference>
<dbReference type="PANTHER" id="PTHR43875">
    <property type="entry name" value="MALTODEXTRIN IMPORT ATP-BINDING PROTEIN MSMX"/>
    <property type="match status" value="1"/>
</dbReference>
<dbReference type="PANTHER" id="PTHR43875:SF1">
    <property type="entry name" value="OSMOPROTECTIVE COMPOUNDS UPTAKE ATP-BINDING PROTEIN GGTA"/>
    <property type="match status" value="1"/>
</dbReference>
<comment type="caution">
    <text evidence="5">The sequence shown here is derived from an EMBL/GenBank/DDBJ whole genome shotgun (WGS) entry which is preliminary data.</text>
</comment>
<dbReference type="CDD" id="cd03301">
    <property type="entry name" value="ABC_MalK_N"/>
    <property type="match status" value="1"/>
</dbReference>
<evidence type="ECO:0000259" key="4">
    <source>
        <dbReference type="PROSITE" id="PS50893"/>
    </source>
</evidence>
<dbReference type="GO" id="GO:0005524">
    <property type="term" value="F:ATP binding"/>
    <property type="evidence" value="ECO:0007669"/>
    <property type="project" value="UniProtKB-KW"/>
</dbReference>
<keyword evidence="1" id="KW-0813">Transport</keyword>
<accession>A0ABT2Y7U6</accession>
<dbReference type="InterPro" id="IPR005116">
    <property type="entry name" value="Transp-assoc_OB_typ1"/>
</dbReference>
<dbReference type="InterPro" id="IPR015855">
    <property type="entry name" value="ABC_transpr_MalK-like"/>
</dbReference>
<dbReference type="PROSITE" id="PS00211">
    <property type="entry name" value="ABC_TRANSPORTER_1"/>
    <property type="match status" value="1"/>
</dbReference>
<keyword evidence="6" id="KW-1185">Reference proteome</keyword>
<dbReference type="Pfam" id="PF00005">
    <property type="entry name" value="ABC_tran"/>
    <property type="match status" value="1"/>
</dbReference>
<dbReference type="InterPro" id="IPR003439">
    <property type="entry name" value="ABC_transporter-like_ATP-bd"/>
</dbReference>
<organism evidence="5 6">
    <name type="scientific">Paracholeplasma manati</name>
    <dbReference type="NCBI Taxonomy" id="591373"/>
    <lineage>
        <taxon>Bacteria</taxon>
        <taxon>Bacillati</taxon>
        <taxon>Mycoplasmatota</taxon>
        <taxon>Mollicutes</taxon>
        <taxon>Acholeplasmatales</taxon>
        <taxon>Acholeplasmataceae</taxon>
        <taxon>Paracholeplasma</taxon>
    </lineage>
</organism>
<dbReference type="Gene3D" id="2.40.50.100">
    <property type="match status" value="1"/>
</dbReference>
<dbReference type="Gene3D" id="3.40.50.300">
    <property type="entry name" value="P-loop containing nucleotide triphosphate hydrolases"/>
    <property type="match status" value="1"/>
</dbReference>
<evidence type="ECO:0000313" key="5">
    <source>
        <dbReference type="EMBL" id="MCV2232795.1"/>
    </source>
</evidence>
<dbReference type="Pfam" id="PF03459">
    <property type="entry name" value="TOBE"/>
    <property type="match status" value="1"/>
</dbReference>
<feature type="domain" description="ABC transporter" evidence="4">
    <location>
        <begin position="4"/>
        <end position="235"/>
    </location>
</feature>
<dbReference type="SUPFAM" id="SSF50331">
    <property type="entry name" value="MOP-like"/>
    <property type="match status" value="1"/>
</dbReference>
<reference evidence="5" key="1">
    <citation type="submission" date="2022-09" db="EMBL/GenBank/DDBJ databases">
        <title>Novel Mycoplasma species identified in domestic and wild animals.</title>
        <authorList>
            <person name="Volokhov D.V."/>
            <person name="Furtak V.A."/>
            <person name="Zagorodnyaya T.A."/>
        </authorList>
    </citation>
    <scope>NUCLEOTIDE SEQUENCE</scope>
    <source>
        <strain evidence="5">Oakley</strain>
    </source>
</reference>
<dbReference type="NCBIfam" id="NF008653">
    <property type="entry name" value="PRK11650.1"/>
    <property type="match status" value="1"/>
</dbReference>